<feature type="transmembrane region" description="Helical" evidence="6">
    <location>
        <begin position="445"/>
        <end position="465"/>
    </location>
</feature>
<reference evidence="7 8" key="1">
    <citation type="submission" date="2022-05" db="EMBL/GenBank/DDBJ databases">
        <authorList>
            <person name="Park J.-S."/>
        </authorList>
    </citation>
    <scope>NUCLEOTIDE SEQUENCE [LARGE SCALE GENOMIC DNA]</scope>
    <source>
        <strain evidence="7 8">2012CJ35-5</strain>
    </source>
</reference>
<feature type="transmembrane region" description="Helical" evidence="6">
    <location>
        <begin position="119"/>
        <end position="139"/>
    </location>
</feature>
<dbReference type="InterPro" id="IPR050833">
    <property type="entry name" value="Poly_Biosynth_Transport"/>
</dbReference>
<feature type="transmembrane region" description="Helical" evidence="6">
    <location>
        <begin position="299"/>
        <end position="321"/>
    </location>
</feature>
<comment type="subcellular location">
    <subcellularLocation>
        <location evidence="1">Cell membrane</location>
        <topology evidence="1">Multi-pass membrane protein</topology>
    </subcellularLocation>
</comment>
<sequence>MGIVLKQTFKNTIVTYIGFGFGAINTLFLYTNILEPTYYGLVTFILATGAILMPIMSSGAHNALVKYFSAQSEGDKDGFLTLILLLPLAIIVPLAIVIWGFQEQIADFLSVQNALVRDYIWYFFLVGMSMAYFELFYAWGKVHLKSVFGNFLKEVFARVCVSVLLLLLYWETINVDEFLMALVGVYMIRTLLMKIYAYYLQRLRISFDFPKQSKEIIGYGLLMVLGGSVALILLEIDKVMINQFKSLDNVAYYGVAIYIATSIIVPTRAMHQITYPMTANYLNSGNSFELERLYKKTSLTSFIASGILFVLVLLNLSDLYTMIPEAYRDGFHIVFLIGLAKVLDSLLGNINAILYYSAYYKWVLVMGICFAIVTILLNLWLIPIYGIEGAAVASFASILLFNLSKLILVKLKFGMLPMTAATFKVFATLLLLIALFASMQFPFHPIINITLKSTFIVVMYLGILYRFQISEDVNGVLAKWLRKREP</sequence>
<feature type="transmembrane region" description="Helical" evidence="6">
    <location>
        <begin position="333"/>
        <end position="356"/>
    </location>
</feature>
<accession>A0ABT0PQ61</accession>
<feature type="transmembrane region" description="Helical" evidence="6">
    <location>
        <begin position="78"/>
        <end position="99"/>
    </location>
</feature>
<feature type="transmembrane region" description="Helical" evidence="6">
    <location>
        <begin position="178"/>
        <end position="196"/>
    </location>
</feature>
<evidence type="ECO:0000256" key="5">
    <source>
        <dbReference type="ARBA" id="ARBA00023136"/>
    </source>
</evidence>
<keyword evidence="3 6" id="KW-0812">Transmembrane</keyword>
<dbReference type="Proteomes" id="UP001203607">
    <property type="component" value="Unassembled WGS sequence"/>
</dbReference>
<evidence type="ECO:0000313" key="7">
    <source>
        <dbReference type="EMBL" id="MCL6273527.1"/>
    </source>
</evidence>
<keyword evidence="5 6" id="KW-0472">Membrane</keyword>
<dbReference type="EMBL" id="JAMFMA010000001">
    <property type="protein sequence ID" value="MCL6273527.1"/>
    <property type="molecule type" value="Genomic_DNA"/>
</dbReference>
<feature type="transmembrane region" description="Helical" evidence="6">
    <location>
        <begin position="37"/>
        <end position="57"/>
    </location>
</feature>
<feature type="transmembrane region" description="Helical" evidence="6">
    <location>
        <begin position="12"/>
        <end position="31"/>
    </location>
</feature>
<keyword evidence="4 6" id="KW-1133">Transmembrane helix</keyword>
<feature type="transmembrane region" description="Helical" evidence="6">
    <location>
        <begin position="391"/>
        <end position="409"/>
    </location>
</feature>
<organism evidence="7 8">
    <name type="scientific">Flagellimonas spongiicola</name>
    <dbReference type="NCBI Taxonomy" id="2942208"/>
    <lineage>
        <taxon>Bacteria</taxon>
        <taxon>Pseudomonadati</taxon>
        <taxon>Bacteroidota</taxon>
        <taxon>Flavobacteriia</taxon>
        <taxon>Flavobacteriales</taxon>
        <taxon>Flavobacteriaceae</taxon>
        <taxon>Flagellimonas</taxon>
    </lineage>
</organism>
<evidence type="ECO:0000256" key="1">
    <source>
        <dbReference type="ARBA" id="ARBA00004651"/>
    </source>
</evidence>
<proteinExistence type="predicted"/>
<dbReference type="PANTHER" id="PTHR30250:SF11">
    <property type="entry name" value="O-ANTIGEN TRANSPORTER-RELATED"/>
    <property type="match status" value="1"/>
</dbReference>
<evidence type="ECO:0000256" key="4">
    <source>
        <dbReference type="ARBA" id="ARBA00022989"/>
    </source>
</evidence>
<evidence type="ECO:0000256" key="6">
    <source>
        <dbReference type="SAM" id="Phobius"/>
    </source>
</evidence>
<keyword evidence="2" id="KW-1003">Cell membrane</keyword>
<feature type="transmembrane region" description="Helical" evidence="6">
    <location>
        <begin position="250"/>
        <end position="267"/>
    </location>
</feature>
<gene>
    <name evidence="7" type="ORF">M3P19_05865</name>
</gene>
<feature type="transmembrane region" description="Helical" evidence="6">
    <location>
        <begin position="151"/>
        <end position="172"/>
    </location>
</feature>
<evidence type="ECO:0000256" key="2">
    <source>
        <dbReference type="ARBA" id="ARBA00022475"/>
    </source>
</evidence>
<dbReference type="InterPro" id="IPR002797">
    <property type="entry name" value="Polysacc_synth"/>
</dbReference>
<feature type="transmembrane region" description="Helical" evidence="6">
    <location>
        <begin position="421"/>
        <end position="439"/>
    </location>
</feature>
<evidence type="ECO:0000256" key="3">
    <source>
        <dbReference type="ARBA" id="ARBA00022692"/>
    </source>
</evidence>
<feature type="transmembrane region" description="Helical" evidence="6">
    <location>
        <begin position="363"/>
        <end position="385"/>
    </location>
</feature>
<dbReference type="RefSeq" id="WP_249656700.1">
    <property type="nucleotide sequence ID" value="NZ_JAMFMA010000001.1"/>
</dbReference>
<feature type="transmembrane region" description="Helical" evidence="6">
    <location>
        <begin position="216"/>
        <end position="234"/>
    </location>
</feature>
<keyword evidence="8" id="KW-1185">Reference proteome</keyword>
<protein>
    <submittedName>
        <fullName evidence="7">Oligosaccharide flippase family protein</fullName>
    </submittedName>
</protein>
<name>A0ABT0PQ61_9FLAO</name>
<evidence type="ECO:0000313" key="8">
    <source>
        <dbReference type="Proteomes" id="UP001203607"/>
    </source>
</evidence>
<dbReference type="Pfam" id="PF01943">
    <property type="entry name" value="Polysacc_synt"/>
    <property type="match status" value="1"/>
</dbReference>
<dbReference type="PANTHER" id="PTHR30250">
    <property type="entry name" value="PST FAMILY PREDICTED COLANIC ACID TRANSPORTER"/>
    <property type="match status" value="1"/>
</dbReference>
<comment type="caution">
    <text evidence="7">The sequence shown here is derived from an EMBL/GenBank/DDBJ whole genome shotgun (WGS) entry which is preliminary data.</text>
</comment>